<proteinExistence type="predicted"/>
<dbReference type="PANTHER" id="PTHR42832">
    <property type="entry name" value="AMINO ACID AMINOTRANSFERASE"/>
    <property type="match status" value="1"/>
</dbReference>
<dbReference type="PANTHER" id="PTHR42832:SF3">
    <property type="entry name" value="L-GLUTAMINE--4-(METHYLSULFANYL)-2-OXOBUTANOATE AMINOTRANSFERASE"/>
    <property type="match status" value="1"/>
</dbReference>
<dbReference type="InterPro" id="IPR015422">
    <property type="entry name" value="PyrdxlP-dep_Trfase_small"/>
</dbReference>
<keyword evidence="3 5" id="KW-0808">Transferase</keyword>
<keyword evidence="6" id="KW-1185">Reference proteome</keyword>
<dbReference type="SUPFAM" id="SSF53383">
    <property type="entry name" value="PLP-dependent transferases"/>
    <property type="match status" value="1"/>
</dbReference>
<comment type="caution">
    <text evidence="5">The sequence shown here is derived from an EMBL/GenBank/DDBJ whole genome shotgun (WGS) entry which is preliminary data.</text>
</comment>
<keyword evidence="2 5" id="KW-0032">Aminotransferase</keyword>
<evidence type="ECO:0000256" key="3">
    <source>
        <dbReference type="ARBA" id="ARBA00022679"/>
    </source>
</evidence>
<dbReference type="Gene3D" id="3.40.640.10">
    <property type="entry name" value="Type I PLP-dependent aspartate aminotransferase-like (Major domain)"/>
    <property type="match status" value="1"/>
</dbReference>
<sequence>MTNARLDLLTDYPFQRLRDLLDGTEGGGPTLNFALGEPQLGPPPLLMDALAKDAAGFGKYPAANSTPELRRAIADWLDRRYGLTGGAAMDAETEIMPLNGTREGLYNIAQLVVPAVRAATRPLVLVPNPFYQCYLGAATMAGAEVHLMPATAANGFLPDLEALEEDVLKRAALLYICTPANPQGSIADAGWLRRALEIARAHGIVLALDECYAEIYDETPPPGGLEVAAATPERFRNLVVFHSLSKRSSAPGLRSGFMAGDPDLVARYAKLRSFGGAPLPNPVAAASTALWRDEEHVGKTRDHYRALFDLADQKLGNRKGYARPAGGFFLWLDVGDGEAFAARLWQRTGVRVLPGGYLARDGADGNPGRPFVRVALVHDRETVADALTKISELME</sequence>
<dbReference type="Pfam" id="PF00155">
    <property type="entry name" value="Aminotran_1_2"/>
    <property type="match status" value="1"/>
</dbReference>
<name>A0A2M9G7N3_9PROT</name>
<dbReference type="OrthoDB" id="9813612at2"/>
<dbReference type="Gene3D" id="3.90.1150.10">
    <property type="entry name" value="Aspartate Aminotransferase, domain 1"/>
    <property type="match status" value="1"/>
</dbReference>
<dbReference type="Proteomes" id="UP000229498">
    <property type="component" value="Unassembled WGS sequence"/>
</dbReference>
<dbReference type="CDD" id="cd00609">
    <property type="entry name" value="AAT_like"/>
    <property type="match status" value="1"/>
</dbReference>
<accession>A0A2M9G7N3</accession>
<dbReference type="EMBL" id="PHIG01000004">
    <property type="protein sequence ID" value="PJK31686.1"/>
    <property type="molecule type" value="Genomic_DNA"/>
</dbReference>
<gene>
    <name evidence="5" type="ORF">CVT23_01155</name>
</gene>
<dbReference type="InterPro" id="IPR050881">
    <property type="entry name" value="LL-DAP_aminotransferase"/>
</dbReference>
<dbReference type="InterPro" id="IPR004839">
    <property type="entry name" value="Aminotransferase_I/II_large"/>
</dbReference>
<evidence type="ECO:0000256" key="2">
    <source>
        <dbReference type="ARBA" id="ARBA00022576"/>
    </source>
</evidence>
<comment type="cofactor">
    <cofactor evidence="1">
        <name>pyridoxal 5'-phosphate</name>
        <dbReference type="ChEBI" id="CHEBI:597326"/>
    </cofactor>
</comment>
<evidence type="ECO:0000256" key="1">
    <source>
        <dbReference type="ARBA" id="ARBA00001933"/>
    </source>
</evidence>
<dbReference type="GO" id="GO:0008483">
    <property type="term" value="F:transaminase activity"/>
    <property type="evidence" value="ECO:0007669"/>
    <property type="project" value="UniProtKB-KW"/>
</dbReference>
<dbReference type="AlphaFoldDB" id="A0A2M9G7N3"/>
<dbReference type="GO" id="GO:0030170">
    <property type="term" value="F:pyridoxal phosphate binding"/>
    <property type="evidence" value="ECO:0007669"/>
    <property type="project" value="InterPro"/>
</dbReference>
<dbReference type="InterPro" id="IPR015424">
    <property type="entry name" value="PyrdxlP-dep_Trfase"/>
</dbReference>
<evidence type="ECO:0000313" key="6">
    <source>
        <dbReference type="Proteomes" id="UP000229498"/>
    </source>
</evidence>
<evidence type="ECO:0000313" key="5">
    <source>
        <dbReference type="EMBL" id="PJK31686.1"/>
    </source>
</evidence>
<feature type="domain" description="Aminotransferase class I/classII large" evidence="4">
    <location>
        <begin position="31"/>
        <end position="390"/>
    </location>
</feature>
<dbReference type="InterPro" id="IPR015421">
    <property type="entry name" value="PyrdxlP-dep_Trfase_major"/>
</dbReference>
<organism evidence="5 6">
    <name type="scientific">Minwuia thermotolerans</name>
    <dbReference type="NCBI Taxonomy" id="2056226"/>
    <lineage>
        <taxon>Bacteria</taxon>
        <taxon>Pseudomonadati</taxon>
        <taxon>Pseudomonadota</taxon>
        <taxon>Alphaproteobacteria</taxon>
        <taxon>Minwuiales</taxon>
        <taxon>Minwuiaceae</taxon>
        <taxon>Minwuia</taxon>
    </lineage>
</organism>
<dbReference type="RefSeq" id="WP_109794512.1">
    <property type="nucleotide sequence ID" value="NZ_PHIG01000004.1"/>
</dbReference>
<protein>
    <submittedName>
        <fullName evidence="5">Aspartate aminotransferase</fullName>
    </submittedName>
</protein>
<reference evidence="5 6" key="1">
    <citation type="submission" date="2017-11" db="EMBL/GenBank/DDBJ databases">
        <title>Draft genome sequence of Rhizobiales bacterium SY3-13.</title>
        <authorList>
            <person name="Sun C."/>
        </authorList>
    </citation>
    <scope>NUCLEOTIDE SEQUENCE [LARGE SCALE GENOMIC DNA]</scope>
    <source>
        <strain evidence="5 6">SY3-13</strain>
    </source>
</reference>
<evidence type="ECO:0000259" key="4">
    <source>
        <dbReference type="Pfam" id="PF00155"/>
    </source>
</evidence>